<evidence type="ECO:0008006" key="4">
    <source>
        <dbReference type="Google" id="ProtNLM"/>
    </source>
</evidence>
<dbReference type="AlphaFoldDB" id="A0AAE0KJE0"/>
<feature type="chain" id="PRO_5042105336" description="Secreted protein" evidence="1">
    <location>
        <begin position="22"/>
        <end position="163"/>
    </location>
</feature>
<reference evidence="2" key="1">
    <citation type="journal article" date="2023" name="Mol. Phylogenet. Evol.">
        <title>Genome-scale phylogeny and comparative genomics of the fungal order Sordariales.</title>
        <authorList>
            <person name="Hensen N."/>
            <person name="Bonometti L."/>
            <person name="Westerberg I."/>
            <person name="Brannstrom I.O."/>
            <person name="Guillou S."/>
            <person name="Cros-Aarteil S."/>
            <person name="Calhoun S."/>
            <person name="Haridas S."/>
            <person name="Kuo A."/>
            <person name="Mondo S."/>
            <person name="Pangilinan J."/>
            <person name="Riley R."/>
            <person name="LaButti K."/>
            <person name="Andreopoulos B."/>
            <person name="Lipzen A."/>
            <person name="Chen C."/>
            <person name="Yan M."/>
            <person name="Daum C."/>
            <person name="Ng V."/>
            <person name="Clum A."/>
            <person name="Steindorff A."/>
            <person name="Ohm R.A."/>
            <person name="Martin F."/>
            <person name="Silar P."/>
            <person name="Natvig D.O."/>
            <person name="Lalanne C."/>
            <person name="Gautier V."/>
            <person name="Ament-Velasquez S.L."/>
            <person name="Kruys A."/>
            <person name="Hutchinson M.I."/>
            <person name="Powell A.J."/>
            <person name="Barry K."/>
            <person name="Miller A.N."/>
            <person name="Grigoriev I.V."/>
            <person name="Debuchy R."/>
            <person name="Gladieux P."/>
            <person name="Hiltunen Thoren M."/>
            <person name="Johannesson H."/>
        </authorList>
    </citation>
    <scope>NUCLEOTIDE SEQUENCE</scope>
    <source>
        <strain evidence="2">CBS 232.78</strain>
    </source>
</reference>
<evidence type="ECO:0000313" key="2">
    <source>
        <dbReference type="EMBL" id="KAK3377614.1"/>
    </source>
</evidence>
<accession>A0AAE0KJE0</accession>
<reference evidence="2" key="2">
    <citation type="submission" date="2023-06" db="EMBL/GenBank/DDBJ databases">
        <authorList>
            <consortium name="Lawrence Berkeley National Laboratory"/>
            <person name="Haridas S."/>
            <person name="Hensen N."/>
            <person name="Bonometti L."/>
            <person name="Westerberg I."/>
            <person name="Brannstrom I.O."/>
            <person name="Guillou S."/>
            <person name="Cros-Aarteil S."/>
            <person name="Calhoun S."/>
            <person name="Kuo A."/>
            <person name="Mondo S."/>
            <person name="Pangilinan J."/>
            <person name="Riley R."/>
            <person name="LaButti K."/>
            <person name="Andreopoulos B."/>
            <person name="Lipzen A."/>
            <person name="Chen C."/>
            <person name="Yanf M."/>
            <person name="Daum C."/>
            <person name="Ng V."/>
            <person name="Clum A."/>
            <person name="Steindorff A."/>
            <person name="Ohm R."/>
            <person name="Martin F."/>
            <person name="Silar P."/>
            <person name="Natvig D."/>
            <person name="Lalanne C."/>
            <person name="Gautier V."/>
            <person name="Ament-velasquez S.L."/>
            <person name="Kruys A."/>
            <person name="Hutchinson M.I."/>
            <person name="Powell A.J."/>
            <person name="Barry K."/>
            <person name="Miller A.N."/>
            <person name="Grigoriev I.V."/>
            <person name="Debuchy R."/>
            <person name="Gladieux P."/>
            <person name="Thoren M.H."/>
            <person name="Johannesson H."/>
        </authorList>
    </citation>
    <scope>NUCLEOTIDE SEQUENCE</scope>
    <source>
        <strain evidence="2">CBS 232.78</strain>
    </source>
</reference>
<organism evidence="2 3">
    <name type="scientific">Podospora didyma</name>
    <dbReference type="NCBI Taxonomy" id="330526"/>
    <lineage>
        <taxon>Eukaryota</taxon>
        <taxon>Fungi</taxon>
        <taxon>Dikarya</taxon>
        <taxon>Ascomycota</taxon>
        <taxon>Pezizomycotina</taxon>
        <taxon>Sordariomycetes</taxon>
        <taxon>Sordariomycetidae</taxon>
        <taxon>Sordariales</taxon>
        <taxon>Podosporaceae</taxon>
        <taxon>Podospora</taxon>
    </lineage>
</organism>
<sequence length="163" mass="17593">MAASSLLVIVLSMIVLPLSRAVTISRATQASPWSCTAVSSDTLQASRDPNRCIYVDGSADGAFAQEKPKEFADFMTTVQKLQANSTTGPLDLDFLQQKGQDDVGTSHQTKAALESVSGQLFTPAARIYGGKFNPSYQYTECGCKIDQLICVGEYSFTAVFRCK</sequence>
<evidence type="ECO:0000313" key="3">
    <source>
        <dbReference type="Proteomes" id="UP001285441"/>
    </source>
</evidence>
<name>A0AAE0KJE0_9PEZI</name>
<keyword evidence="1" id="KW-0732">Signal</keyword>
<dbReference type="Proteomes" id="UP001285441">
    <property type="component" value="Unassembled WGS sequence"/>
</dbReference>
<proteinExistence type="predicted"/>
<feature type="signal peptide" evidence="1">
    <location>
        <begin position="1"/>
        <end position="21"/>
    </location>
</feature>
<dbReference type="EMBL" id="JAULSW010000006">
    <property type="protein sequence ID" value="KAK3377614.1"/>
    <property type="molecule type" value="Genomic_DNA"/>
</dbReference>
<protein>
    <recommendedName>
        <fullName evidence="4">Secreted protein</fullName>
    </recommendedName>
</protein>
<evidence type="ECO:0000256" key="1">
    <source>
        <dbReference type="SAM" id="SignalP"/>
    </source>
</evidence>
<comment type="caution">
    <text evidence="2">The sequence shown here is derived from an EMBL/GenBank/DDBJ whole genome shotgun (WGS) entry which is preliminary data.</text>
</comment>
<keyword evidence="3" id="KW-1185">Reference proteome</keyword>
<gene>
    <name evidence="2" type="ORF">B0H63DRAFT_547144</name>
</gene>